<feature type="domain" description="Glycosyltransferase subfamily 4-like N-terminal" evidence="1">
    <location>
        <begin position="42"/>
        <end position="137"/>
    </location>
</feature>
<dbReference type="Pfam" id="PF13692">
    <property type="entry name" value="Glyco_trans_1_4"/>
    <property type="match status" value="1"/>
</dbReference>
<sequence>MKVSHYFEFESRVTGGIRESVAHQRKMLDRLGIEYTTEPTLEADVLHCNLLGPRSAWYARRAARRGVPVVANTHVTAEDFGDSFRFTNALARPLRPYLEWAYGLADALVCPSEYNRGVIESYADVPTTVISNGVDREKLAGFEELEAEYRERYDLEAPVVFLVGHVIKRKGLETFVETARRLPDVDFAWFGPLDLSLKGRETTALIEESPENCTFTGYVDDVRGAYAAGDVFCFPTHEENEGIALLEAMTAGKPVVVRDIETFEWLEDGRECVKTAADAGVDAFVEAIERLADPDLRERLGANAAERSEEFSLETVAGRYRSLYEEVI</sequence>
<evidence type="ECO:0000313" key="3">
    <source>
        <dbReference type="Proteomes" id="UP000319712"/>
    </source>
</evidence>
<protein>
    <submittedName>
        <fullName evidence="2">Glycosyltransferase involved in cell wall bisynthesis</fullName>
    </submittedName>
</protein>
<evidence type="ECO:0000313" key="2">
    <source>
        <dbReference type="EMBL" id="SMO66799.1"/>
    </source>
</evidence>
<dbReference type="PANTHER" id="PTHR45947:SF3">
    <property type="entry name" value="SULFOQUINOVOSYL TRANSFERASE SQD2"/>
    <property type="match status" value="1"/>
</dbReference>
<dbReference type="EMBL" id="FXTD01000006">
    <property type="protein sequence ID" value="SMO66799.1"/>
    <property type="molecule type" value="Genomic_DNA"/>
</dbReference>
<reference evidence="2 3" key="1">
    <citation type="submission" date="2017-05" db="EMBL/GenBank/DDBJ databases">
        <authorList>
            <person name="Varghese N."/>
            <person name="Submissions S."/>
        </authorList>
    </citation>
    <scope>NUCLEOTIDE SEQUENCE [LARGE SCALE GENOMIC DNA]</scope>
    <source>
        <strain evidence="2 3">DSM 19504</strain>
    </source>
</reference>
<dbReference type="InterPro" id="IPR050194">
    <property type="entry name" value="Glycosyltransferase_grp1"/>
</dbReference>
<dbReference type="Pfam" id="PF13439">
    <property type="entry name" value="Glyco_transf_4"/>
    <property type="match status" value="1"/>
</dbReference>
<dbReference type="CDD" id="cd03801">
    <property type="entry name" value="GT4_PimA-like"/>
    <property type="match status" value="1"/>
</dbReference>
<keyword evidence="2" id="KW-0808">Transferase</keyword>
<dbReference type="Proteomes" id="UP000319712">
    <property type="component" value="Unassembled WGS sequence"/>
</dbReference>
<dbReference type="GO" id="GO:0016757">
    <property type="term" value="F:glycosyltransferase activity"/>
    <property type="evidence" value="ECO:0007669"/>
    <property type="project" value="TreeGrafter"/>
</dbReference>
<dbReference type="OrthoDB" id="17979at2157"/>
<organism evidence="2 3">
    <name type="scientific">Halorubrum cibi</name>
    <dbReference type="NCBI Taxonomy" id="413815"/>
    <lineage>
        <taxon>Archaea</taxon>
        <taxon>Methanobacteriati</taxon>
        <taxon>Methanobacteriota</taxon>
        <taxon>Stenosarchaea group</taxon>
        <taxon>Halobacteria</taxon>
        <taxon>Halobacteriales</taxon>
        <taxon>Haloferacaceae</taxon>
        <taxon>Halorubrum</taxon>
    </lineage>
</organism>
<dbReference type="RefSeq" id="WP_142986602.1">
    <property type="nucleotide sequence ID" value="NZ_FXTD01000006.1"/>
</dbReference>
<evidence type="ECO:0000259" key="1">
    <source>
        <dbReference type="Pfam" id="PF13439"/>
    </source>
</evidence>
<name>A0A521D539_9EURY</name>
<dbReference type="SUPFAM" id="SSF53756">
    <property type="entry name" value="UDP-Glycosyltransferase/glycogen phosphorylase"/>
    <property type="match status" value="1"/>
</dbReference>
<accession>A0A521D539</accession>
<dbReference type="Gene3D" id="3.40.50.2000">
    <property type="entry name" value="Glycogen Phosphorylase B"/>
    <property type="match status" value="2"/>
</dbReference>
<proteinExistence type="predicted"/>
<dbReference type="InterPro" id="IPR028098">
    <property type="entry name" value="Glyco_trans_4-like_N"/>
</dbReference>
<gene>
    <name evidence="2" type="ORF">SAMN06264867_10611</name>
</gene>
<keyword evidence="3" id="KW-1185">Reference proteome</keyword>
<dbReference type="PANTHER" id="PTHR45947">
    <property type="entry name" value="SULFOQUINOVOSYL TRANSFERASE SQD2"/>
    <property type="match status" value="1"/>
</dbReference>
<dbReference type="AlphaFoldDB" id="A0A521D539"/>